<keyword evidence="2" id="KW-1185">Reference proteome</keyword>
<gene>
    <name evidence="1" type="ORF">ACFSCZ_06375</name>
</gene>
<dbReference type="InterPro" id="IPR014871">
    <property type="entry name" value="dUTPase/dCTP_pyrophosphatase"/>
</dbReference>
<dbReference type="EC" id="3.6.1.23" evidence="1"/>
<dbReference type="PIRSF" id="PIRSF030140">
    <property type="entry name" value="UCP030140"/>
    <property type="match status" value="1"/>
</dbReference>
<sequence>MTLKEWFAMQHELDSYIEREHELQGEDLFEKKLLALLVEIGELANETRCFKFWSKKPPAPREDILEEFVDGIHFILSLGLELEFSDREISLVSQEANENLDRSFLKVFRLAGDFRQSKSAKDYEELFRQYMVLGQTLGFQLDEVQEAYKKKNEVNFKRQQEGY</sequence>
<dbReference type="Proteomes" id="UP001597301">
    <property type="component" value="Unassembled WGS sequence"/>
</dbReference>
<dbReference type="EMBL" id="JBHUEO010000012">
    <property type="protein sequence ID" value="MFD1706379.1"/>
    <property type="molecule type" value="Genomic_DNA"/>
</dbReference>
<dbReference type="RefSeq" id="WP_380772972.1">
    <property type="nucleotide sequence ID" value="NZ_JBHUEO010000012.1"/>
</dbReference>
<comment type="caution">
    <text evidence="1">The sequence shown here is derived from an EMBL/GenBank/DDBJ whole genome shotgun (WGS) entry which is preliminary data.</text>
</comment>
<keyword evidence="1" id="KW-0378">Hydrolase</keyword>
<reference evidence="2" key="1">
    <citation type="journal article" date="2019" name="Int. J. Syst. Evol. Microbiol.">
        <title>The Global Catalogue of Microorganisms (GCM) 10K type strain sequencing project: providing services to taxonomists for standard genome sequencing and annotation.</title>
        <authorList>
            <consortium name="The Broad Institute Genomics Platform"/>
            <consortium name="The Broad Institute Genome Sequencing Center for Infectious Disease"/>
            <person name="Wu L."/>
            <person name="Ma J."/>
        </authorList>
    </citation>
    <scope>NUCLEOTIDE SEQUENCE [LARGE SCALE GENOMIC DNA]</scope>
    <source>
        <strain evidence="2">CGMCC 1.12295</strain>
    </source>
</reference>
<name>A0ABW4KDU8_9BACI</name>
<evidence type="ECO:0000313" key="2">
    <source>
        <dbReference type="Proteomes" id="UP001597301"/>
    </source>
</evidence>
<dbReference type="GO" id="GO:0004170">
    <property type="term" value="F:dUTP diphosphatase activity"/>
    <property type="evidence" value="ECO:0007669"/>
    <property type="project" value="UniProtKB-EC"/>
</dbReference>
<dbReference type="InterPro" id="IPR016947">
    <property type="entry name" value="UCP030140"/>
</dbReference>
<dbReference type="Gene3D" id="1.10.4010.10">
    <property type="entry name" value="Type II deoxyuridine triphosphatase"/>
    <property type="match status" value="1"/>
</dbReference>
<protein>
    <submittedName>
        <fullName evidence="1">dUTP diphosphatase</fullName>
        <ecNumber evidence="1">3.6.1.23</ecNumber>
    </submittedName>
</protein>
<proteinExistence type="predicted"/>
<accession>A0ABW4KDU8</accession>
<organism evidence="1 2">
    <name type="scientific">Siminovitchia sediminis</name>
    <dbReference type="NCBI Taxonomy" id="1274353"/>
    <lineage>
        <taxon>Bacteria</taxon>
        <taxon>Bacillati</taxon>
        <taxon>Bacillota</taxon>
        <taxon>Bacilli</taxon>
        <taxon>Bacillales</taxon>
        <taxon>Bacillaceae</taxon>
        <taxon>Siminovitchia</taxon>
    </lineage>
</organism>
<evidence type="ECO:0000313" key="1">
    <source>
        <dbReference type="EMBL" id="MFD1706379.1"/>
    </source>
</evidence>
<dbReference type="Pfam" id="PF08761">
    <property type="entry name" value="dUTPase_2"/>
    <property type="match status" value="1"/>
</dbReference>
<dbReference type="CDD" id="cd11527">
    <property type="entry name" value="NTP-PPase_dUTPase"/>
    <property type="match status" value="1"/>
</dbReference>
<dbReference type="SUPFAM" id="SSF101386">
    <property type="entry name" value="all-alpha NTP pyrophosphatases"/>
    <property type="match status" value="1"/>
</dbReference>